<evidence type="ECO:0000313" key="2">
    <source>
        <dbReference type="Proteomes" id="UP000295301"/>
    </source>
</evidence>
<dbReference type="AlphaFoldDB" id="A0A4R5UXM4"/>
<evidence type="ECO:0000313" key="1">
    <source>
        <dbReference type="EMBL" id="TDK43836.1"/>
    </source>
</evidence>
<dbReference type="Proteomes" id="UP000295301">
    <property type="component" value="Unassembled WGS sequence"/>
</dbReference>
<dbReference type="OrthoDB" id="7728363at2"/>
<proteinExistence type="predicted"/>
<sequence>MFDIQNPRSGQMPTSNTSLDLVRRYFRDHGAALTAAASLLGGAKWESRCIQLMFRVDLTADLQDRHLHELAAFGRLLNLDRASDLDSEEAAQFTKLSPCDPVVHELCLLTDRFRDLLEQINQRRGADFQYDD</sequence>
<gene>
    <name evidence="1" type="ORF">E1832_16290</name>
</gene>
<dbReference type="RefSeq" id="WP_133360834.1">
    <property type="nucleotide sequence ID" value="NZ_SMUV01000071.1"/>
</dbReference>
<protein>
    <submittedName>
        <fullName evidence="1">Uncharacterized protein</fullName>
    </submittedName>
</protein>
<dbReference type="EMBL" id="SMUV01000071">
    <property type="protein sequence ID" value="TDK43836.1"/>
    <property type="molecule type" value="Genomic_DNA"/>
</dbReference>
<comment type="caution">
    <text evidence="1">The sequence shown here is derived from an EMBL/GenBank/DDBJ whole genome shotgun (WGS) entry which is preliminary data.</text>
</comment>
<reference evidence="1 2" key="1">
    <citation type="submission" date="2019-03" db="EMBL/GenBank/DDBJ databases">
        <title>Ruegeria lutea sp. nov., a novel strain, isolated from marine sediment, the Masan Bay, South Korea.</title>
        <authorList>
            <person name="Kim J."/>
            <person name="Kim D.-Y."/>
            <person name="Lee S.-S."/>
        </authorList>
    </citation>
    <scope>NUCLEOTIDE SEQUENCE [LARGE SCALE GENOMIC DNA]</scope>
    <source>
        <strain evidence="1 2">318-1</strain>
    </source>
</reference>
<organism evidence="1 2">
    <name type="scientific">Antarcticimicrobium luteum</name>
    <dbReference type="NCBI Taxonomy" id="2547397"/>
    <lineage>
        <taxon>Bacteria</taxon>
        <taxon>Pseudomonadati</taxon>
        <taxon>Pseudomonadota</taxon>
        <taxon>Alphaproteobacteria</taxon>
        <taxon>Rhodobacterales</taxon>
        <taxon>Paracoccaceae</taxon>
        <taxon>Antarcticimicrobium</taxon>
    </lineage>
</organism>
<accession>A0A4R5UXM4</accession>
<keyword evidence="2" id="KW-1185">Reference proteome</keyword>
<name>A0A4R5UXM4_9RHOB</name>